<name>A0A9D1GBS9_9FIRM</name>
<evidence type="ECO:0000259" key="1">
    <source>
        <dbReference type="PROSITE" id="PS51186"/>
    </source>
</evidence>
<reference evidence="2" key="2">
    <citation type="journal article" date="2021" name="PeerJ">
        <title>Extensive microbial diversity within the chicken gut microbiome revealed by metagenomics and culture.</title>
        <authorList>
            <person name="Gilroy R."/>
            <person name="Ravi A."/>
            <person name="Getino M."/>
            <person name="Pursley I."/>
            <person name="Horton D.L."/>
            <person name="Alikhan N.F."/>
            <person name="Baker D."/>
            <person name="Gharbi K."/>
            <person name="Hall N."/>
            <person name="Watson M."/>
            <person name="Adriaenssens E.M."/>
            <person name="Foster-Nyarko E."/>
            <person name="Jarju S."/>
            <person name="Secka A."/>
            <person name="Antonio M."/>
            <person name="Oren A."/>
            <person name="Chaudhuri R.R."/>
            <person name="La Ragione R."/>
            <person name="Hildebrand F."/>
            <person name="Pallen M.J."/>
        </authorList>
    </citation>
    <scope>NUCLEOTIDE SEQUENCE</scope>
    <source>
        <strain evidence="2">CHK195-26880</strain>
    </source>
</reference>
<evidence type="ECO:0000313" key="2">
    <source>
        <dbReference type="EMBL" id="HIT37627.1"/>
    </source>
</evidence>
<dbReference type="CDD" id="cd04301">
    <property type="entry name" value="NAT_SF"/>
    <property type="match status" value="1"/>
</dbReference>
<dbReference type="Pfam" id="PF00583">
    <property type="entry name" value="Acetyltransf_1"/>
    <property type="match status" value="1"/>
</dbReference>
<dbReference type="SUPFAM" id="SSF55729">
    <property type="entry name" value="Acyl-CoA N-acyltransferases (Nat)"/>
    <property type="match status" value="1"/>
</dbReference>
<dbReference type="Proteomes" id="UP000886833">
    <property type="component" value="Unassembled WGS sequence"/>
</dbReference>
<sequence length="138" mass="16101">MDNLVIRKYVNGDFTDVIKLLKDRFNISNNIKSIDDNINSFGIVALLDKKIVGYIRIDKLNNPFKNNYYYFLSYVCVDSNYQNVGIATKMLEFIFNKAKDANVSYIELTSRSSREAANRLYLKNGFIIRDTNVFRKEI</sequence>
<dbReference type="InterPro" id="IPR000182">
    <property type="entry name" value="GNAT_dom"/>
</dbReference>
<dbReference type="AlphaFoldDB" id="A0A9D1GBS9"/>
<proteinExistence type="predicted"/>
<accession>A0A9D1GBS9</accession>
<comment type="caution">
    <text evidence="2">The sequence shown here is derived from an EMBL/GenBank/DDBJ whole genome shotgun (WGS) entry which is preliminary data.</text>
</comment>
<dbReference type="PROSITE" id="PS51186">
    <property type="entry name" value="GNAT"/>
    <property type="match status" value="1"/>
</dbReference>
<dbReference type="InterPro" id="IPR016181">
    <property type="entry name" value="Acyl_CoA_acyltransferase"/>
</dbReference>
<feature type="domain" description="N-acetyltransferase" evidence="1">
    <location>
        <begin position="4"/>
        <end position="138"/>
    </location>
</feature>
<dbReference type="EMBL" id="DVKQ01000053">
    <property type="protein sequence ID" value="HIT37627.1"/>
    <property type="molecule type" value="Genomic_DNA"/>
</dbReference>
<protein>
    <submittedName>
        <fullName evidence="2">GNAT family N-acetyltransferase</fullName>
    </submittedName>
</protein>
<gene>
    <name evidence="2" type="ORF">IAB59_04020</name>
</gene>
<organism evidence="2 3">
    <name type="scientific">Candidatus Onthousia faecipullorum</name>
    <dbReference type="NCBI Taxonomy" id="2840887"/>
    <lineage>
        <taxon>Bacteria</taxon>
        <taxon>Bacillati</taxon>
        <taxon>Bacillota</taxon>
        <taxon>Bacilli</taxon>
        <taxon>Candidatus Onthousia</taxon>
    </lineage>
</organism>
<dbReference type="Gene3D" id="3.40.630.30">
    <property type="match status" value="1"/>
</dbReference>
<dbReference type="GO" id="GO:0016747">
    <property type="term" value="F:acyltransferase activity, transferring groups other than amino-acyl groups"/>
    <property type="evidence" value="ECO:0007669"/>
    <property type="project" value="InterPro"/>
</dbReference>
<reference evidence="2" key="1">
    <citation type="submission" date="2020-10" db="EMBL/GenBank/DDBJ databases">
        <authorList>
            <person name="Gilroy R."/>
        </authorList>
    </citation>
    <scope>NUCLEOTIDE SEQUENCE</scope>
    <source>
        <strain evidence="2">CHK195-26880</strain>
    </source>
</reference>
<evidence type="ECO:0000313" key="3">
    <source>
        <dbReference type="Proteomes" id="UP000886833"/>
    </source>
</evidence>